<dbReference type="Proteomes" id="UP000244896">
    <property type="component" value="Chromosome"/>
</dbReference>
<evidence type="ECO:0000256" key="1">
    <source>
        <dbReference type="ARBA" id="ARBA00006171"/>
    </source>
</evidence>
<keyword evidence="7" id="KW-1185">Reference proteome</keyword>
<feature type="binding site" evidence="4">
    <location>
        <position position="18"/>
    </location>
    <ligand>
        <name>Mg(2+)</name>
        <dbReference type="ChEBI" id="CHEBI:18420"/>
    </ligand>
</feature>
<accession>A0A2U8E525</accession>
<dbReference type="Gene3D" id="1.10.150.240">
    <property type="entry name" value="Putative phosphatase, domain 2"/>
    <property type="match status" value="1"/>
</dbReference>
<dbReference type="RefSeq" id="WP_108825773.1">
    <property type="nucleotide sequence ID" value="NZ_CP023004.1"/>
</dbReference>
<name>A0A2U8E525_9BACT</name>
<feature type="active site" description="Nucleophile" evidence="2">
    <location>
        <position position="18"/>
    </location>
</feature>
<dbReference type="SFLD" id="SFLDS00003">
    <property type="entry name" value="Haloacid_Dehalogenase"/>
    <property type="match status" value="1"/>
</dbReference>
<evidence type="ECO:0000313" key="6">
    <source>
        <dbReference type="EMBL" id="AWI09957.1"/>
    </source>
</evidence>
<dbReference type="SUPFAM" id="SSF56784">
    <property type="entry name" value="HAD-like"/>
    <property type="match status" value="1"/>
</dbReference>
<organism evidence="6 7">
    <name type="scientific">Ereboglobus luteus</name>
    <dbReference type="NCBI Taxonomy" id="1796921"/>
    <lineage>
        <taxon>Bacteria</taxon>
        <taxon>Pseudomonadati</taxon>
        <taxon>Verrucomicrobiota</taxon>
        <taxon>Opitutia</taxon>
        <taxon>Opitutales</taxon>
        <taxon>Opitutaceae</taxon>
        <taxon>Ereboglobus</taxon>
    </lineage>
</organism>
<dbReference type="PANTHER" id="PTHR43481:SF4">
    <property type="entry name" value="GLYCEROL-1-PHOSPHATE PHOSPHOHYDROLASE 1-RELATED"/>
    <property type="match status" value="1"/>
</dbReference>
<dbReference type="AlphaFoldDB" id="A0A2U8E525"/>
<keyword evidence="4" id="KW-0479">Metal-binding</keyword>
<keyword evidence="4" id="KW-0460">Magnesium</keyword>
<dbReference type="GO" id="GO:0005975">
    <property type="term" value="P:carbohydrate metabolic process"/>
    <property type="evidence" value="ECO:0007669"/>
    <property type="project" value="InterPro"/>
</dbReference>
<dbReference type="NCBIfam" id="TIGR01990">
    <property type="entry name" value="bPGM"/>
    <property type="match status" value="1"/>
</dbReference>
<dbReference type="PANTHER" id="PTHR43481">
    <property type="entry name" value="FRUCTOSE-1-PHOSPHATE PHOSPHATASE"/>
    <property type="match status" value="1"/>
</dbReference>
<dbReference type="KEGG" id="elut:CKA38_12495"/>
<dbReference type="InterPro" id="IPR051806">
    <property type="entry name" value="HAD-like_SPP"/>
</dbReference>
<feature type="binding site" evidence="4">
    <location>
        <position position="179"/>
    </location>
    <ligand>
        <name>Mg(2+)</name>
        <dbReference type="ChEBI" id="CHEBI:18420"/>
    </ligand>
</feature>
<dbReference type="GO" id="GO:0000287">
    <property type="term" value="F:magnesium ion binding"/>
    <property type="evidence" value="ECO:0007669"/>
    <property type="project" value="InterPro"/>
</dbReference>
<dbReference type="PRINTS" id="PR00413">
    <property type="entry name" value="HADHALOGNASE"/>
</dbReference>
<protein>
    <submittedName>
        <fullName evidence="6">Beta-phosphoglucomutase</fullName>
    </submittedName>
</protein>
<dbReference type="InterPro" id="IPR023198">
    <property type="entry name" value="PGP-like_dom2"/>
</dbReference>
<feature type="binding site" evidence="3">
    <location>
        <position position="34"/>
    </location>
    <ligand>
        <name>substrate</name>
    </ligand>
</feature>
<dbReference type="NCBIfam" id="TIGR02009">
    <property type="entry name" value="PGMB-YQAB-SF"/>
    <property type="match status" value="1"/>
</dbReference>
<dbReference type="CDD" id="cd02598">
    <property type="entry name" value="HAD_BPGM"/>
    <property type="match status" value="1"/>
</dbReference>
<dbReference type="InterPro" id="IPR010972">
    <property type="entry name" value="Beta-PGM"/>
</dbReference>
<evidence type="ECO:0000256" key="2">
    <source>
        <dbReference type="PIRSR" id="PIRSR610972-1"/>
    </source>
</evidence>
<dbReference type="Gene3D" id="3.40.50.1000">
    <property type="entry name" value="HAD superfamily/HAD-like"/>
    <property type="match status" value="1"/>
</dbReference>
<feature type="binding site" evidence="3">
    <location>
        <position position="85"/>
    </location>
    <ligand>
        <name>substrate</name>
    </ligand>
</feature>
<feature type="binding site" evidence="4">
    <location>
        <position position="178"/>
    </location>
    <ligand>
        <name>Mg(2+)</name>
        <dbReference type="ChEBI" id="CHEBI:18420"/>
    </ligand>
</feature>
<evidence type="ECO:0000256" key="4">
    <source>
        <dbReference type="PIRSR" id="PIRSR610972-3"/>
    </source>
</evidence>
<feature type="binding site" evidence="3">
    <location>
        <begin position="18"/>
        <end position="20"/>
    </location>
    <ligand>
        <name>substrate</name>
    </ligand>
</feature>
<comment type="cofactor">
    <cofactor evidence="4">
        <name>Mg(2+)</name>
        <dbReference type="ChEBI" id="CHEBI:18420"/>
    </cofactor>
    <text evidence="4">Binds 2 magnesium ions per subunit.</text>
</comment>
<dbReference type="Pfam" id="PF00702">
    <property type="entry name" value="Hydrolase"/>
    <property type="match status" value="1"/>
</dbReference>
<dbReference type="InterPro" id="IPR023214">
    <property type="entry name" value="HAD_sf"/>
</dbReference>
<evidence type="ECO:0000256" key="3">
    <source>
        <dbReference type="PIRSR" id="PIRSR610972-2"/>
    </source>
</evidence>
<dbReference type="OrthoDB" id="9797743at2"/>
<feature type="site" description="Important for catalytic activity and assists the phosphoryl transfer reaction to Asp8 by balancing charge and orienting the reacting groups" evidence="5">
    <location>
        <position position="123"/>
    </location>
</feature>
<dbReference type="SFLD" id="SFLDG01135">
    <property type="entry name" value="C1.5.6:_HAD__Beta-PGM__Phospha"/>
    <property type="match status" value="1"/>
</dbReference>
<dbReference type="InterPro" id="IPR010976">
    <property type="entry name" value="B-phosphoglucomutase_hydrolase"/>
</dbReference>
<dbReference type="SFLD" id="SFLDG01129">
    <property type="entry name" value="C1.5:_HAD__Beta-PGM__Phosphata"/>
    <property type="match status" value="1"/>
</dbReference>
<feature type="site" description="Important for catalytic activity and assists the phosphoryl transfer reaction to Asp8 by balancing charge and orienting the reacting groups" evidence="5">
    <location>
        <position position="154"/>
    </location>
</feature>
<feature type="binding site" evidence="3">
    <location>
        <begin position="53"/>
        <end position="58"/>
    </location>
    <ligand>
        <name>substrate</name>
    </ligand>
</feature>
<sequence length="224" mass="24382">MTMIAHDFISEARGMIFDLDGVIVDTAKYHYLAWKRLAEELGFAFSETDNERLKGVSRMRSLDILLKIGGMVFDDDARRRLAEKKNLWYVEYISRMDKSEILPGAGDYLGYLRGRGKRIALGSASKNAPMILERLGIAPLFDAVIDGNKVANAKPDPEVFLTAARALALDPSECVVFEDAGAGVEAAVRAGMRVVGIGDPAVLNSANCVVGGLDALLPKNLHNK</sequence>
<comment type="similarity">
    <text evidence="1">Belongs to the HAD-like hydrolase superfamily. CbbY/CbbZ/Gph/YieH family.</text>
</comment>
<feature type="binding site" evidence="3">
    <location>
        <position position="154"/>
    </location>
    <ligand>
        <name>substrate</name>
    </ligand>
</feature>
<dbReference type="GO" id="GO:0008801">
    <property type="term" value="F:beta-phosphoglucomutase activity"/>
    <property type="evidence" value="ECO:0007669"/>
    <property type="project" value="InterPro"/>
</dbReference>
<feature type="binding site" evidence="4">
    <location>
        <position position="20"/>
    </location>
    <ligand>
        <name>Mg(2+)</name>
        <dbReference type="ChEBI" id="CHEBI:18420"/>
    </ligand>
</feature>
<dbReference type="GO" id="GO:0050308">
    <property type="term" value="F:sugar-phosphatase activity"/>
    <property type="evidence" value="ECO:0007669"/>
    <property type="project" value="TreeGrafter"/>
</dbReference>
<reference evidence="6 7" key="1">
    <citation type="journal article" date="2018" name="Syst. Appl. Microbiol.">
        <title>Ereboglobus luteus gen. nov. sp. nov. from cockroach guts, and new insights into the oxygen relationship of the genera Opitutus and Didymococcus (Verrucomicrobia: Opitutaceae).</title>
        <authorList>
            <person name="Tegtmeier D."/>
            <person name="Belitz A."/>
            <person name="Radek R."/>
            <person name="Heimerl T."/>
            <person name="Brune A."/>
        </authorList>
    </citation>
    <scope>NUCLEOTIDE SEQUENCE [LARGE SCALE GENOMIC DNA]</scope>
    <source>
        <strain evidence="6 7">Ho45</strain>
    </source>
</reference>
<dbReference type="InterPro" id="IPR036412">
    <property type="entry name" value="HAD-like_sf"/>
</dbReference>
<dbReference type="EMBL" id="CP023004">
    <property type="protein sequence ID" value="AWI09957.1"/>
    <property type="molecule type" value="Genomic_DNA"/>
</dbReference>
<proteinExistence type="inferred from homology"/>
<evidence type="ECO:0000256" key="5">
    <source>
        <dbReference type="PIRSR" id="PIRSR610972-4"/>
    </source>
</evidence>
<gene>
    <name evidence="6" type="primary">pgmB</name>
    <name evidence="6" type="ORF">CKA38_12495</name>
</gene>
<feature type="binding site" evidence="3">
    <location>
        <position position="61"/>
    </location>
    <ligand>
        <name>substrate</name>
    </ligand>
</feature>
<evidence type="ECO:0000313" key="7">
    <source>
        <dbReference type="Proteomes" id="UP000244896"/>
    </source>
</evidence>
<feature type="binding site" evidence="3">
    <location>
        <begin position="123"/>
        <end position="127"/>
    </location>
    <ligand>
        <name>substrate</name>
    </ligand>
</feature>
<feature type="active site" description="Proton donor/acceptor" evidence="2">
    <location>
        <position position="20"/>
    </location>
</feature>
<dbReference type="InterPro" id="IPR006439">
    <property type="entry name" value="HAD-SF_hydro_IA"/>
</dbReference>
<dbReference type="NCBIfam" id="TIGR01509">
    <property type="entry name" value="HAD-SF-IA-v3"/>
    <property type="match status" value="1"/>
</dbReference>